<dbReference type="InterPro" id="IPR017221">
    <property type="entry name" value="DUF34/NIF3_bac"/>
</dbReference>
<comment type="similarity">
    <text evidence="1 5">Belongs to the GTP cyclohydrolase I type 2/NIF3 family.</text>
</comment>
<keyword evidence="8" id="KW-1185">Reference proteome</keyword>
<dbReference type="AlphaFoldDB" id="A0A430A209"/>
<dbReference type="EMBL" id="NGJS01000001">
    <property type="protein sequence ID" value="RSU00470.1"/>
    <property type="molecule type" value="Genomic_DNA"/>
</dbReference>
<gene>
    <name evidence="7" type="ORF">CBF37_00205</name>
</gene>
<dbReference type="InterPro" id="IPR036069">
    <property type="entry name" value="DUF34/NIF3_sf"/>
</dbReference>
<dbReference type="PANTHER" id="PTHR13799">
    <property type="entry name" value="NGG1 INTERACTING FACTOR 3"/>
    <property type="match status" value="1"/>
</dbReference>
<sequence>MVNGYEFIRRFESFCPTWLAEEGDPVGLQIGTLDKPLKKIMMTLDVRPDVVAEAIEQKVDLIVAKHPPIFRPVTSLATDNFQINMYADLLKHNISVYTAHTNMDIVEGGLNDYFCELLGIKSDDFLHQTHTIHYKKLAVMVPRESAEKVRQALFKIGVGEYSADYDHCSFSITGTGGFRPKSGAVPYIGHKNEETEVSEVKLEFILPETLVGQAEQAIKVNHPYEEPAYDIYTIDNMTDDYGLGRIGYLPQSMPLTSFIEKVKETFNLEGLRVVSDKTDKLISRVAICGGSGEKFYHDALKKKADVYITGDVYYHTAHDMIEEKLTVIDPGHYIEEVCKRQFIDLFNQWKLEEQWGDIEFIESSVNTNPFKFY</sequence>
<comment type="caution">
    <text evidence="7">The sequence shown here is derived from an EMBL/GenBank/DDBJ whole genome shotgun (WGS) entry which is preliminary data.</text>
</comment>
<feature type="binding site" evidence="6">
    <location>
        <position position="332"/>
    </location>
    <ligand>
        <name>a divalent metal cation</name>
        <dbReference type="ChEBI" id="CHEBI:60240"/>
        <label>1</label>
    </ligand>
</feature>
<dbReference type="GO" id="GO:0046872">
    <property type="term" value="F:metal ion binding"/>
    <property type="evidence" value="ECO:0007669"/>
    <property type="project" value="UniProtKB-UniRule"/>
</dbReference>
<dbReference type="InterPro" id="IPR002678">
    <property type="entry name" value="DUF34/NIF3"/>
</dbReference>
<dbReference type="RefSeq" id="WP_125982796.1">
    <property type="nucleotide sequence ID" value="NZ_NGJS01000001.1"/>
</dbReference>
<dbReference type="OrthoDB" id="9792792at2"/>
<organism evidence="7 8">
    <name type="scientific">Vagococcus vulneris</name>
    <dbReference type="NCBI Taxonomy" id="1977869"/>
    <lineage>
        <taxon>Bacteria</taxon>
        <taxon>Bacillati</taxon>
        <taxon>Bacillota</taxon>
        <taxon>Bacilli</taxon>
        <taxon>Lactobacillales</taxon>
        <taxon>Enterococcaceae</taxon>
        <taxon>Vagococcus</taxon>
    </lineage>
</organism>
<dbReference type="Proteomes" id="UP000287857">
    <property type="component" value="Unassembled WGS sequence"/>
</dbReference>
<evidence type="ECO:0000256" key="6">
    <source>
        <dbReference type="PIRSR" id="PIRSR602678-1"/>
    </source>
</evidence>
<feature type="binding site" evidence="6">
    <location>
        <position position="66"/>
    </location>
    <ligand>
        <name>a divalent metal cation</name>
        <dbReference type="ChEBI" id="CHEBI:60240"/>
        <label>1</label>
    </ligand>
</feature>
<evidence type="ECO:0000256" key="1">
    <source>
        <dbReference type="ARBA" id="ARBA00006964"/>
    </source>
</evidence>
<evidence type="ECO:0000256" key="3">
    <source>
        <dbReference type="ARBA" id="ARBA00022112"/>
    </source>
</evidence>
<proteinExistence type="inferred from homology"/>
<keyword evidence="4 5" id="KW-0479">Metal-binding</keyword>
<feature type="binding site" evidence="6">
    <location>
        <position position="335"/>
    </location>
    <ligand>
        <name>a divalent metal cation</name>
        <dbReference type="ChEBI" id="CHEBI:60240"/>
        <label>1</label>
    </ligand>
</feature>
<name>A0A430A209_9ENTE</name>
<evidence type="ECO:0000256" key="2">
    <source>
        <dbReference type="ARBA" id="ARBA00011643"/>
    </source>
</evidence>
<dbReference type="PANTHER" id="PTHR13799:SF14">
    <property type="entry name" value="GTP CYCLOHYDROLASE 1 TYPE 2 HOMOLOG"/>
    <property type="match status" value="1"/>
</dbReference>
<accession>A0A430A209</accession>
<reference evidence="7 8" key="1">
    <citation type="submission" date="2017-05" db="EMBL/GenBank/DDBJ databases">
        <title>Vagococcus spp. assemblies.</title>
        <authorList>
            <person name="Gulvik C.A."/>
        </authorList>
    </citation>
    <scope>NUCLEOTIDE SEQUENCE [LARGE SCALE GENOMIC DNA]</scope>
    <source>
        <strain evidence="7 8">SS1995</strain>
    </source>
</reference>
<evidence type="ECO:0000256" key="5">
    <source>
        <dbReference type="PIRNR" id="PIRNR037489"/>
    </source>
</evidence>
<dbReference type="PIRSF" id="PIRSF037489">
    <property type="entry name" value="UCP037489_NIF3_YqfO"/>
    <property type="match status" value="1"/>
</dbReference>
<feature type="binding site" evidence="6">
    <location>
        <position position="104"/>
    </location>
    <ligand>
        <name>a divalent metal cation</name>
        <dbReference type="ChEBI" id="CHEBI:60240"/>
        <label>1</label>
    </ligand>
</feature>
<evidence type="ECO:0000313" key="8">
    <source>
        <dbReference type="Proteomes" id="UP000287857"/>
    </source>
</evidence>
<evidence type="ECO:0000313" key="7">
    <source>
        <dbReference type="EMBL" id="RSU00470.1"/>
    </source>
</evidence>
<dbReference type="Gene3D" id="3.40.1390.30">
    <property type="entry name" value="NIF3 (NGG1p interacting factor 3)-like"/>
    <property type="match status" value="1"/>
</dbReference>
<dbReference type="Gene3D" id="3.30.70.120">
    <property type="match status" value="1"/>
</dbReference>
<dbReference type="FunFam" id="3.40.1390.30:FF:000001">
    <property type="entry name" value="GTP cyclohydrolase 1 type 2"/>
    <property type="match status" value="1"/>
</dbReference>
<comment type="subunit">
    <text evidence="2">Homohexamer.</text>
</comment>
<dbReference type="Pfam" id="PF01784">
    <property type="entry name" value="DUF34_NIF3"/>
    <property type="match status" value="1"/>
</dbReference>
<dbReference type="InterPro" id="IPR015867">
    <property type="entry name" value="N-reg_PII/ATP_PRibTrfase_C"/>
</dbReference>
<dbReference type="SUPFAM" id="SSF102705">
    <property type="entry name" value="NIF3 (NGG1p interacting factor 3)-like"/>
    <property type="match status" value="1"/>
</dbReference>
<dbReference type="NCBIfam" id="TIGR00486">
    <property type="entry name" value="YbgI_SA1388"/>
    <property type="match status" value="1"/>
</dbReference>
<evidence type="ECO:0000256" key="4">
    <source>
        <dbReference type="ARBA" id="ARBA00022723"/>
    </source>
</evidence>
<protein>
    <recommendedName>
        <fullName evidence="3 5">GTP cyclohydrolase 1 type 2 homolog</fullName>
    </recommendedName>
</protein>
<dbReference type="GO" id="GO:0005737">
    <property type="term" value="C:cytoplasm"/>
    <property type="evidence" value="ECO:0007669"/>
    <property type="project" value="TreeGrafter"/>
</dbReference>